<dbReference type="OrthoDB" id="1448314at2"/>
<comment type="caution">
    <text evidence="1">The sequence shown here is derived from an EMBL/GenBank/DDBJ whole genome shotgun (WGS) entry which is preliminary data.</text>
</comment>
<dbReference type="EMBL" id="MSCK01000001">
    <property type="protein sequence ID" value="PQJ72916.1"/>
    <property type="molecule type" value="Genomic_DNA"/>
</dbReference>
<keyword evidence="2" id="KW-1185">Reference proteome</keyword>
<protein>
    <submittedName>
        <fullName evidence="1">Uncharacterized protein</fullName>
    </submittedName>
</protein>
<proteinExistence type="predicted"/>
<sequence length="60" mass="7104">MAYPERKPIYETYKRIITDIIDSKKYKDYANGEIDALDKELLSAFKEIRIAMISKKDWSS</sequence>
<evidence type="ECO:0000313" key="2">
    <source>
        <dbReference type="Proteomes" id="UP000247345"/>
    </source>
</evidence>
<accession>A0A2P6CDD6</accession>
<gene>
    <name evidence="1" type="ORF">BTO14_06450</name>
</gene>
<organism evidence="1 2">
    <name type="scientific">Polaribacter butkevichii</name>
    <dbReference type="NCBI Taxonomy" id="218490"/>
    <lineage>
        <taxon>Bacteria</taxon>
        <taxon>Pseudomonadati</taxon>
        <taxon>Bacteroidota</taxon>
        <taxon>Flavobacteriia</taxon>
        <taxon>Flavobacteriales</taxon>
        <taxon>Flavobacteriaceae</taxon>
    </lineage>
</organism>
<name>A0A2P6CDD6_9FLAO</name>
<evidence type="ECO:0000313" key="1">
    <source>
        <dbReference type="EMBL" id="PQJ72916.1"/>
    </source>
</evidence>
<dbReference type="Proteomes" id="UP000247345">
    <property type="component" value="Unassembled WGS sequence"/>
</dbReference>
<dbReference type="RefSeq" id="WP_105048582.1">
    <property type="nucleotide sequence ID" value="NZ_CP150661.1"/>
</dbReference>
<reference evidence="1 2" key="1">
    <citation type="submission" date="2016-12" db="EMBL/GenBank/DDBJ databases">
        <title>Trade-off between light-utilization and light-protection in marine flavobacteria.</title>
        <authorList>
            <person name="Kumagai Y."/>
            <person name="Yoshizawa S."/>
            <person name="Kogure K."/>
            <person name="Iwasaki W."/>
        </authorList>
    </citation>
    <scope>NUCLEOTIDE SEQUENCE [LARGE SCALE GENOMIC DNA]</scope>
    <source>
        <strain evidence="1 2">KCTC 12100</strain>
    </source>
</reference>
<dbReference type="AlphaFoldDB" id="A0A2P6CDD6"/>